<accession>A0AAU9IR91</accession>
<dbReference type="Proteomes" id="UP001162131">
    <property type="component" value="Unassembled WGS sequence"/>
</dbReference>
<name>A0AAU9IR91_9CILI</name>
<dbReference type="AlphaFoldDB" id="A0AAU9IR91"/>
<evidence type="ECO:0000313" key="2">
    <source>
        <dbReference type="Proteomes" id="UP001162131"/>
    </source>
</evidence>
<comment type="caution">
    <text evidence="1">The sequence shown here is derived from an EMBL/GenBank/DDBJ whole genome shotgun (WGS) entry which is preliminary data.</text>
</comment>
<organism evidence="1 2">
    <name type="scientific">Blepharisma stoltei</name>
    <dbReference type="NCBI Taxonomy" id="1481888"/>
    <lineage>
        <taxon>Eukaryota</taxon>
        <taxon>Sar</taxon>
        <taxon>Alveolata</taxon>
        <taxon>Ciliophora</taxon>
        <taxon>Postciliodesmatophora</taxon>
        <taxon>Heterotrichea</taxon>
        <taxon>Heterotrichida</taxon>
        <taxon>Blepharismidae</taxon>
        <taxon>Blepharisma</taxon>
    </lineage>
</organism>
<evidence type="ECO:0008006" key="3">
    <source>
        <dbReference type="Google" id="ProtNLM"/>
    </source>
</evidence>
<keyword evidence="2" id="KW-1185">Reference proteome</keyword>
<dbReference type="EMBL" id="CAJZBQ010000012">
    <property type="protein sequence ID" value="CAG9314669.1"/>
    <property type="molecule type" value="Genomic_DNA"/>
</dbReference>
<sequence length="139" mass="15873">MDLNYIVGKDTACLRKLDELGCDLDSLFFISKDLFSIVDDLGLNSKQASEFFFRIKNAYDSSQGKQVDPDLALYENSRANPSRLSIENKSTGKTFFFRLVSQQPKTDKSSALFRCETCEDEQQLRRNDIKSHVTTKHMG</sequence>
<protein>
    <recommendedName>
        <fullName evidence="3">C2H2-type domain-containing protein</fullName>
    </recommendedName>
</protein>
<gene>
    <name evidence="1" type="ORF">BSTOLATCC_MIC11667</name>
</gene>
<proteinExistence type="predicted"/>
<reference evidence="1" key="1">
    <citation type="submission" date="2021-09" db="EMBL/GenBank/DDBJ databases">
        <authorList>
            <consortium name="AG Swart"/>
            <person name="Singh M."/>
            <person name="Singh A."/>
            <person name="Seah K."/>
            <person name="Emmerich C."/>
        </authorList>
    </citation>
    <scope>NUCLEOTIDE SEQUENCE</scope>
    <source>
        <strain evidence="1">ATCC30299</strain>
    </source>
</reference>
<evidence type="ECO:0000313" key="1">
    <source>
        <dbReference type="EMBL" id="CAG9314669.1"/>
    </source>
</evidence>